<protein>
    <submittedName>
        <fullName evidence="2">Uncharacterized protein</fullName>
    </submittedName>
</protein>
<reference evidence="2" key="2">
    <citation type="submission" date="2023-04" db="EMBL/GenBank/DDBJ databases">
        <title>Paracnuella aquatica gen. nov., sp. nov., a member of the family Chitinophagaceae isolated from a hot spring.</title>
        <authorList>
            <person name="Wang C."/>
        </authorList>
    </citation>
    <scope>NUCLEOTIDE SEQUENCE</scope>
    <source>
        <strain evidence="2">LB-8</strain>
    </source>
</reference>
<proteinExistence type="predicted"/>
<sequence>MKALLTTLLLIITLHSFGQADFRLDSSRKTIDSLYEKLNVLAKLIRKTDTDIPAPPDNYNYKIINFDNDSSAIYFSNVSGELLYRMLNRYDKKGFKLWEVSEIYKSSGKLSYSEGWNWSCLMLPANNDPDPDVMHYVALLYEKARFTYDSLGRIKERVWWYAPLGDIRKYTYTYDSNNNQTYQRTQLDESLFWE</sequence>
<dbReference type="EMBL" id="JAOTIF010000018">
    <property type="protein sequence ID" value="MCU7551169.1"/>
    <property type="molecule type" value="Genomic_DNA"/>
</dbReference>
<evidence type="ECO:0000256" key="1">
    <source>
        <dbReference type="SAM" id="SignalP"/>
    </source>
</evidence>
<organism evidence="2 3">
    <name type="scientific">Paraflavisolibacter caeni</name>
    <dbReference type="NCBI Taxonomy" id="2982496"/>
    <lineage>
        <taxon>Bacteria</taxon>
        <taxon>Pseudomonadati</taxon>
        <taxon>Bacteroidota</taxon>
        <taxon>Chitinophagia</taxon>
        <taxon>Chitinophagales</taxon>
        <taxon>Chitinophagaceae</taxon>
        <taxon>Paraflavisolibacter</taxon>
    </lineage>
</organism>
<keyword evidence="3" id="KW-1185">Reference proteome</keyword>
<feature type="chain" id="PRO_5040879960" evidence="1">
    <location>
        <begin position="21"/>
        <end position="194"/>
    </location>
</feature>
<dbReference type="RefSeq" id="WP_279298608.1">
    <property type="nucleotide sequence ID" value="NZ_JAOTIF010000018.1"/>
</dbReference>
<feature type="signal peptide" evidence="1">
    <location>
        <begin position="1"/>
        <end position="20"/>
    </location>
</feature>
<gene>
    <name evidence="2" type="ORF">OCK74_18760</name>
</gene>
<dbReference type="Proteomes" id="UP001155483">
    <property type="component" value="Unassembled WGS sequence"/>
</dbReference>
<reference evidence="2" key="1">
    <citation type="submission" date="2022-09" db="EMBL/GenBank/DDBJ databases">
        <authorList>
            <person name="Yuan C."/>
            <person name="Ke Z."/>
        </authorList>
    </citation>
    <scope>NUCLEOTIDE SEQUENCE</scope>
    <source>
        <strain evidence="2">LB-8</strain>
    </source>
</reference>
<name>A0A9X3BGM1_9BACT</name>
<comment type="caution">
    <text evidence="2">The sequence shown here is derived from an EMBL/GenBank/DDBJ whole genome shotgun (WGS) entry which is preliminary data.</text>
</comment>
<dbReference type="AlphaFoldDB" id="A0A9X3BGM1"/>
<evidence type="ECO:0000313" key="2">
    <source>
        <dbReference type="EMBL" id="MCU7551169.1"/>
    </source>
</evidence>
<evidence type="ECO:0000313" key="3">
    <source>
        <dbReference type="Proteomes" id="UP001155483"/>
    </source>
</evidence>
<keyword evidence="1" id="KW-0732">Signal</keyword>
<accession>A0A9X3BGM1</accession>